<proteinExistence type="predicted"/>
<gene>
    <name evidence="3" type="ordered locus">FRAAL4646</name>
</gene>
<dbReference type="HOGENOM" id="CLU_2478821_0_0_11"/>
<dbReference type="eggNOG" id="COG0662">
    <property type="taxonomic scope" value="Bacteria"/>
</dbReference>
<accession>Q0RGU8</accession>
<organism evidence="3 4">
    <name type="scientific">Frankia alni (strain DSM 45986 / CECT 9034 / ACN14a)</name>
    <dbReference type="NCBI Taxonomy" id="326424"/>
    <lineage>
        <taxon>Bacteria</taxon>
        <taxon>Bacillati</taxon>
        <taxon>Actinomycetota</taxon>
        <taxon>Actinomycetes</taxon>
        <taxon>Frankiales</taxon>
        <taxon>Frankiaceae</taxon>
        <taxon>Frankia</taxon>
    </lineage>
</organism>
<dbReference type="InterPro" id="IPR014710">
    <property type="entry name" value="RmlC-like_jellyroll"/>
</dbReference>
<dbReference type="SUPFAM" id="SSF51182">
    <property type="entry name" value="RmlC-like cupins"/>
    <property type="match status" value="1"/>
</dbReference>
<dbReference type="InterPro" id="IPR051610">
    <property type="entry name" value="GPI/OXD"/>
</dbReference>
<protein>
    <recommendedName>
        <fullName evidence="2">Cupin type-2 domain-containing protein</fullName>
    </recommendedName>
</protein>
<dbReference type="InterPro" id="IPR011051">
    <property type="entry name" value="RmlC_Cupin_sf"/>
</dbReference>
<evidence type="ECO:0000313" key="4">
    <source>
        <dbReference type="Proteomes" id="UP000000657"/>
    </source>
</evidence>
<dbReference type="Pfam" id="PF07883">
    <property type="entry name" value="Cupin_2"/>
    <property type="match status" value="1"/>
</dbReference>
<dbReference type="Gene3D" id="2.60.120.10">
    <property type="entry name" value="Jelly Rolls"/>
    <property type="match status" value="1"/>
</dbReference>
<evidence type="ECO:0000256" key="1">
    <source>
        <dbReference type="ARBA" id="ARBA00022723"/>
    </source>
</evidence>
<dbReference type="Proteomes" id="UP000000657">
    <property type="component" value="Chromosome"/>
</dbReference>
<name>Q0RGU8_FRAAA</name>
<dbReference type="GO" id="GO:0046872">
    <property type="term" value="F:metal ion binding"/>
    <property type="evidence" value="ECO:0007669"/>
    <property type="project" value="UniProtKB-KW"/>
</dbReference>
<keyword evidence="1" id="KW-0479">Metal-binding</keyword>
<dbReference type="AlphaFoldDB" id="Q0RGU8"/>
<feature type="domain" description="Cupin type-2" evidence="2">
    <location>
        <begin position="6"/>
        <end position="71"/>
    </location>
</feature>
<dbReference type="PANTHER" id="PTHR35848">
    <property type="entry name" value="OXALATE-BINDING PROTEIN"/>
    <property type="match status" value="1"/>
</dbReference>
<keyword evidence="4" id="KW-1185">Reference proteome</keyword>
<evidence type="ECO:0000259" key="2">
    <source>
        <dbReference type="Pfam" id="PF07883"/>
    </source>
</evidence>
<sequence length="87" mass="9236">MEFAWLPPAGVSGEHLHSRTEELYFIVFGTGVMTIDGKNHPVGAGDLVLTGLGTVHGLRNTGRHELGWLVIEVLGPAATAALSGFRQ</sequence>
<reference evidence="3 4" key="1">
    <citation type="journal article" date="2007" name="Genome Res.">
        <title>Genome characteristics of facultatively symbiotic Frankia sp. strains reflect host range and host plant biogeography.</title>
        <authorList>
            <person name="Normand P."/>
            <person name="Lapierre P."/>
            <person name="Tisa L.S."/>
            <person name="Gogarten J.P."/>
            <person name="Alloisio N."/>
            <person name="Bagnarol E."/>
            <person name="Bassi C.A."/>
            <person name="Berry A.M."/>
            <person name="Bickhart D.M."/>
            <person name="Choisne N."/>
            <person name="Couloux A."/>
            <person name="Cournoyer B."/>
            <person name="Cruveiller S."/>
            <person name="Daubin V."/>
            <person name="Demange N."/>
            <person name="Francino M.P."/>
            <person name="Goltsman E."/>
            <person name="Huang Y."/>
            <person name="Kopp O.R."/>
            <person name="Labarre L."/>
            <person name="Lapidus A."/>
            <person name="Lavire C."/>
            <person name="Marechal J."/>
            <person name="Martinez M."/>
            <person name="Mastronunzio J.E."/>
            <person name="Mullin B.C."/>
            <person name="Niemann J."/>
            <person name="Pujic P."/>
            <person name="Rawnsley T."/>
            <person name="Rouy Z."/>
            <person name="Schenowitz C."/>
            <person name="Sellstedt A."/>
            <person name="Tavares F."/>
            <person name="Tomkins J.P."/>
            <person name="Vallenet D."/>
            <person name="Valverde C."/>
            <person name="Wall L.G."/>
            <person name="Wang Y."/>
            <person name="Medigue C."/>
            <person name="Benson D.R."/>
        </authorList>
    </citation>
    <scope>NUCLEOTIDE SEQUENCE [LARGE SCALE GENOMIC DNA]</scope>
    <source>
        <strain evidence="4">DSM 45986 / CECT 9034 / ACN14a</strain>
    </source>
</reference>
<dbReference type="KEGG" id="fal:FRAAL4646"/>
<dbReference type="EMBL" id="CT573213">
    <property type="protein sequence ID" value="CAJ63288.1"/>
    <property type="molecule type" value="Genomic_DNA"/>
</dbReference>
<dbReference type="PANTHER" id="PTHR35848:SF6">
    <property type="entry name" value="CUPIN TYPE-2 DOMAIN-CONTAINING PROTEIN"/>
    <property type="match status" value="1"/>
</dbReference>
<evidence type="ECO:0000313" key="3">
    <source>
        <dbReference type="EMBL" id="CAJ63288.1"/>
    </source>
</evidence>
<dbReference type="InterPro" id="IPR013096">
    <property type="entry name" value="Cupin_2"/>
</dbReference>
<dbReference type="STRING" id="326424.FRAAL4646"/>